<sequence>MHLVVISGRSGSGKSTALHQLEDEGYYCIDNMPARLLPGLFDTDEGNTPLAAGIAVCIDSRNILKDLEQFPALLESLPPDVDTDVVFLDAEDAALLMRFSETRRRHPLSDDNTSLAEAIRQESALLEPLASRASLLIDTSQMTIYELRSAIRQRILGNRSGDMSVLFQSFGFKRGLPSESDLIYDLRMLPNPHWDAKLRKLNGRDSDVIAYLQQQPVVEEYYQDICRFLDRWLPEYQANNRSYMTIALGCTGGQHRSVYVTERLYERYRQSYSEVHIRHRELLHW</sequence>
<dbReference type="PANTHER" id="PTHR30448">
    <property type="entry name" value="RNASE ADAPTER PROTEIN RAPZ"/>
    <property type="match status" value="1"/>
</dbReference>
<dbReference type="PANTHER" id="PTHR30448:SF0">
    <property type="entry name" value="RNASE ADAPTER PROTEIN RAPZ"/>
    <property type="match status" value="1"/>
</dbReference>
<dbReference type="InterPro" id="IPR005337">
    <property type="entry name" value="RapZ-like"/>
</dbReference>
<evidence type="ECO:0000256" key="2">
    <source>
        <dbReference type="ARBA" id="ARBA00022840"/>
    </source>
</evidence>
<dbReference type="SUPFAM" id="SSF52540">
    <property type="entry name" value="P-loop containing nucleoside triphosphate hydrolases"/>
    <property type="match status" value="1"/>
</dbReference>
<evidence type="ECO:0000313" key="8">
    <source>
        <dbReference type="Proteomes" id="UP001143362"/>
    </source>
</evidence>
<evidence type="ECO:0000256" key="4">
    <source>
        <dbReference type="HAMAP-Rule" id="MF_00636"/>
    </source>
</evidence>
<dbReference type="Proteomes" id="UP001143362">
    <property type="component" value="Unassembled WGS sequence"/>
</dbReference>
<feature type="binding site" evidence="4">
    <location>
        <begin position="8"/>
        <end position="15"/>
    </location>
    <ligand>
        <name>ATP</name>
        <dbReference type="ChEBI" id="CHEBI:30616"/>
    </ligand>
</feature>
<proteinExistence type="inferred from homology"/>
<dbReference type="InterPro" id="IPR053931">
    <property type="entry name" value="RapZ_C"/>
</dbReference>
<dbReference type="InterPro" id="IPR027417">
    <property type="entry name" value="P-loop_NTPase"/>
</dbReference>
<name>A0ABT3TL20_9GAMM</name>
<dbReference type="Pfam" id="PF22740">
    <property type="entry name" value="PapZ_C"/>
    <property type="match status" value="1"/>
</dbReference>
<feature type="binding site" evidence="4">
    <location>
        <begin position="59"/>
        <end position="62"/>
    </location>
    <ligand>
        <name>GTP</name>
        <dbReference type="ChEBI" id="CHEBI:37565"/>
    </ligand>
</feature>
<keyword evidence="2 4" id="KW-0067">ATP-binding</keyword>
<keyword evidence="1 4" id="KW-0547">Nucleotide-binding</keyword>
<dbReference type="RefSeq" id="WP_279246479.1">
    <property type="nucleotide sequence ID" value="NZ_SHNN01000003.1"/>
</dbReference>
<dbReference type="Gene3D" id="3.40.50.300">
    <property type="entry name" value="P-loop containing nucleotide triphosphate hydrolases"/>
    <property type="match status" value="1"/>
</dbReference>
<gene>
    <name evidence="7" type="primary">rapZ</name>
    <name evidence="7" type="ORF">EYC98_16470</name>
</gene>
<evidence type="ECO:0000256" key="3">
    <source>
        <dbReference type="ARBA" id="ARBA00023134"/>
    </source>
</evidence>
<dbReference type="HAMAP" id="MF_00636">
    <property type="entry name" value="RapZ_like"/>
    <property type="match status" value="1"/>
</dbReference>
<comment type="caution">
    <text evidence="7">The sequence shown here is derived from an EMBL/GenBank/DDBJ whole genome shotgun (WGS) entry which is preliminary data.</text>
</comment>
<evidence type="ECO:0000259" key="5">
    <source>
        <dbReference type="Pfam" id="PF03668"/>
    </source>
</evidence>
<protein>
    <submittedName>
        <fullName evidence="7">RNase adapter RapZ</fullName>
    </submittedName>
</protein>
<dbReference type="PIRSF" id="PIRSF005052">
    <property type="entry name" value="P-loopkin"/>
    <property type="match status" value="1"/>
</dbReference>
<accession>A0ABT3TL20</accession>
<evidence type="ECO:0000313" key="7">
    <source>
        <dbReference type="EMBL" id="MCX2982460.1"/>
    </source>
</evidence>
<keyword evidence="8" id="KW-1185">Reference proteome</keyword>
<dbReference type="InterPro" id="IPR053930">
    <property type="entry name" value="RapZ-like_N"/>
</dbReference>
<evidence type="ECO:0000256" key="1">
    <source>
        <dbReference type="ARBA" id="ARBA00022741"/>
    </source>
</evidence>
<dbReference type="Pfam" id="PF03668">
    <property type="entry name" value="RapZ-like_N"/>
    <property type="match status" value="1"/>
</dbReference>
<evidence type="ECO:0000259" key="6">
    <source>
        <dbReference type="Pfam" id="PF22740"/>
    </source>
</evidence>
<dbReference type="EMBL" id="SHNN01000003">
    <property type="protein sequence ID" value="MCX2982460.1"/>
    <property type="molecule type" value="Genomic_DNA"/>
</dbReference>
<feature type="domain" description="RapZ-like N-terminal" evidence="5">
    <location>
        <begin position="1"/>
        <end position="159"/>
    </location>
</feature>
<reference evidence="7" key="1">
    <citation type="submission" date="2019-02" db="EMBL/GenBank/DDBJ databases">
        <authorList>
            <person name="Li S.-H."/>
        </authorList>
    </citation>
    <scope>NUCLEOTIDE SEQUENCE</scope>
    <source>
        <strain evidence="7">IMCC14734</strain>
    </source>
</reference>
<organism evidence="7 8">
    <name type="scientific">Candidatus Litorirhabdus singularis</name>
    <dbReference type="NCBI Taxonomy" id="2518993"/>
    <lineage>
        <taxon>Bacteria</taxon>
        <taxon>Pseudomonadati</taxon>
        <taxon>Pseudomonadota</taxon>
        <taxon>Gammaproteobacteria</taxon>
        <taxon>Cellvibrionales</taxon>
        <taxon>Halieaceae</taxon>
        <taxon>Candidatus Litorirhabdus</taxon>
    </lineage>
</organism>
<keyword evidence="3 4" id="KW-0342">GTP-binding</keyword>
<dbReference type="NCBIfam" id="NF003828">
    <property type="entry name" value="PRK05416.1"/>
    <property type="match status" value="1"/>
</dbReference>
<feature type="domain" description="RapZ C-terminal" evidence="6">
    <location>
        <begin position="163"/>
        <end position="282"/>
    </location>
</feature>